<dbReference type="Proteomes" id="UP001596043">
    <property type="component" value="Unassembled WGS sequence"/>
</dbReference>
<comment type="caution">
    <text evidence="1">The sequence shown here is derived from an EMBL/GenBank/DDBJ whole genome shotgun (WGS) entry which is preliminary data.</text>
</comment>
<reference evidence="2" key="1">
    <citation type="journal article" date="2019" name="Int. J. Syst. Evol. Microbiol.">
        <title>The Global Catalogue of Microorganisms (GCM) 10K type strain sequencing project: providing services to taxonomists for standard genome sequencing and annotation.</title>
        <authorList>
            <consortium name="The Broad Institute Genomics Platform"/>
            <consortium name="The Broad Institute Genome Sequencing Center for Infectious Disease"/>
            <person name="Wu L."/>
            <person name="Ma J."/>
        </authorList>
    </citation>
    <scope>NUCLEOTIDE SEQUENCE [LARGE SCALE GENOMIC DNA]</scope>
    <source>
        <strain evidence="2">YJ-61-S</strain>
    </source>
</reference>
<evidence type="ECO:0000313" key="1">
    <source>
        <dbReference type="EMBL" id="MFC4635871.1"/>
    </source>
</evidence>
<gene>
    <name evidence="1" type="ORF">ACFO3O_18315</name>
</gene>
<protein>
    <recommendedName>
        <fullName evidence="3">Bacteriocin</fullName>
    </recommendedName>
</protein>
<evidence type="ECO:0000313" key="2">
    <source>
        <dbReference type="Proteomes" id="UP001596043"/>
    </source>
</evidence>
<sequence length="62" mass="6758">MLKSISNLGKELSKSEKKQINGGFGDVLFDTCSGITSRFQCLSKPTCAWNGTSCYTKTPHIV</sequence>
<name>A0ABV9I2B0_9FLAO</name>
<proteinExistence type="predicted"/>
<organism evidence="1 2">
    <name type="scientific">Dokdonia ponticola</name>
    <dbReference type="NCBI Taxonomy" id="2041041"/>
    <lineage>
        <taxon>Bacteria</taxon>
        <taxon>Pseudomonadati</taxon>
        <taxon>Bacteroidota</taxon>
        <taxon>Flavobacteriia</taxon>
        <taxon>Flavobacteriales</taxon>
        <taxon>Flavobacteriaceae</taxon>
        <taxon>Dokdonia</taxon>
    </lineage>
</organism>
<keyword evidence="2" id="KW-1185">Reference proteome</keyword>
<dbReference type="EMBL" id="JBHSFV010000013">
    <property type="protein sequence ID" value="MFC4635871.1"/>
    <property type="molecule type" value="Genomic_DNA"/>
</dbReference>
<dbReference type="RefSeq" id="WP_379981518.1">
    <property type="nucleotide sequence ID" value="NZ_JBHSFV010000013.1"/>
</dbReference>
<accession>A0ABV9I2B0</accession>
<evidence type="ECO:0008006" key="3">
    <source>
        <dbReference type="Google" id="ProtNLM"/>
    </source>
</evidence>